<dbReference type="RefSeq" id="WP_206293236.1">
    <property type="nucleotide sequence ID" value="NZ_CP063458.1"/>
</dbReference>
<feature type="transmembrane region" description="Helical" evidence="1">
    <location>
        <begin position="20"/>
        <end position="45"/>
    </location>
</feature>
<dbReference type="NCBIfam" id="TIGR02532">
    <property type="entry name" value="IV_pilin_GFxxxE"/>
    <property type="match status" value="1"/>
</dbReference>
<keyword evidence="3" id="KW-1185">Reference proteome</keyword>
<keyword evidence="1" id="KW-0812">Transmembrane</keyword>
<sequence>MPTPLFSQHQTPITHHRPTAFTLIELLVVVGIMGVLTSILLPAVGRARSQARLVREVAAARTLGQAYLAYAAANEGRLMPGHVTTAPQLKDDQGKPLTPLEAGKRWPWRLAVYTGGGVDGILLVNDQSDALMNNRADSGWGYSVSLNPSFGLNYFHLGGDQTAPANNAPGCVTRLSQVIRPSQMVAFASSRFVGTKGFFRVVAPTHPSGYSATGWTPNAFDEAEEPAAWGYVDFRWSGRAVCAMLDGHAEALRLDELRDMTRWSNEAARTNNPAWKFP</sequence>
<accession>A0A7M2WXT1</accession>
<gene>
    <name evidence="2" type="ORF">IPV69_01960</name>
</gene>
<dbReference type="PANTHER" id="PTHR30093:SF2">
    <property type="entry name" value="TYPE II SECRETION SYSTEM PROTEIN H"/>
    <property type="match status" value="1"/>
</dbReference>
<evidence type="ECO:0000313" key="2">
    <source>
        <dbReference type="EMBL" id="QOV90164.1"/>
    </source>
</evidence>
<dbReference type="InterPro" id="IPR045584">
    <property type="entry name" value="Pilin-like"/>
</dbReference>
<evidence type="ECO:0000313" key="3">
    <source>
        <dbReference type="Proteomes" id="UP000593765"/>
    </source>
</evidence>
<evidence type="ECO:0000256" key="1">
    <source>
        <dbReference type="SAM" id="Phobius"/>
    </source>
</evidence>
<protein>
    <submittedName>
        <fullName evidence="2">Type II secretion system protein</fullName>
    </submittedName>
</protein>
<dbReference type="InterPro" id="IPR012902">
    <property type="entry name" value="N_methyl_site"/>
</dbReference>
<name>A0A7M2WXT1_9BACT</name>
<dbReference type="PANTHER" id="PTHR30093">
    <property type="entry name" value="GENERAL SECRETION PATHWAY PROTEIN G"/>
    <property type="match status" value="1"/>
</dbReference>
<dbReference type="Pfam" id="PF07963">
    <property type="entry name" value="N_methyl"/>
    <property type="match status" value="1"/>
</dbReference>
<keyword evidence="1" id="KW-1133">Transmembrane helix</keyword>
<dbReference type="Proteomes" id="UP000593765">
    <property type="component" value="Chromosome"/>
</dbReference>
<dbReference type="AlphaFoldDB" id="A0A7M2WXT1"/>
<keyword evidence="1" id="KW-0472">Membrane</keyword>
<dbReference type="SUPFAM" id="SSF54523">
    <property type="entry name" value="Pili subunits"/>
    <property type="match status" value="1"/>
</dbReference>
<dbReference type="EMBL" id="CP063458">
    <property type="protein sequence ID" value="QOV90164.1"/>
    <property type="molecule type" value="Genomic_DNA"/>
</dbReference>
<reference evidence="2 3" key="1">
    <citation type="submission" date="2020-10" db="EMBL/GenBank/DDBJ databases">
        <title>Wide distribution of Phycisphaera-like planctomycetes from WD2101 soil group in peatlands and genome analysis of the first cultivated representative.</title>
        <authorList>
            <person name="Dedysh S.N."/>
            <person name="Beletsky A.V."/>
            <person name="Ivanova A."/>
            <person name="Kulichevskaya I.S."/>
            <person name="Suzina N.E."/>
            <person name="Philippov D.A."/>
            <person name="Rakitin A.L."/>
            <person name="Mardanov A.V."/>
            <person name="Ravin N.V."/>
        </authorList>
    </citation>
    <scope>NUCLEOTIDE SEQUENCE [LARGE SCALE GENOMIC DNA]</scope>
    <source>
        <strain evidence="2 3">M1803</strain>
    </source>
</reference>
<organism evidence="2 3">
    <name type="scientific">Humisphaera borealis</name>
    <dbReference type="NCBI Taxonomy" id="2807512"/>
    <lineage>
        <taxon>Bacteria</taxon>
        <taxon>Pseudomonadati</taxon>
        <taxon>Planctomycetota</taxon>
        <taxon>Phycisphaerae</taxon>
        <taxon>Tepidisphaerales</taxon>
        <taxon>Tepidisphaeraceae</taxon>
        <taxon>Humisphaera</taxon>
    </lineage>
</organism>
<proteinExistence type="predicted"/>
<dbReference type="Gene3D" id="3.30.700.10">
    <property type="entry name" value="Glycoprotein, Type 4 Pilin"/>
    <property type="match status" value="1"/>
</dbReference>
<dbReference type="KEGG" id="hbs:IPV69_01960"/>